<keyword evidence="2 5" id="KW-0436">Ligase</keyword>
<dbReference type="InterPro" id="IPR023797">
    <property type="entry name" value="RNA3'_phos_cyclase_dom"/>
</dbReference>
<comment type="subcellular location">
    <subcellularLocation>
        <location evidence="5">Cytoplasm</location>
    </subcellularLocation>
</comment>
<reference evidence="9 10" key="1">
    <citation type="submission" date="2016-10" db="EMBL/GenBank/DDBJ databases">
        <authorList>
            <person name="de Groot N.N."/>
        </authorList>
    </citation>
    <scope>NUCLEOTIDE SEQUENCE [LARGE SCALE GENOMIC DNA]</scope>
    <source>
        <strain evidence="9 10">Nl13</strain>
    </source>
</reference>
<dbReference type="NCBIfam" id="TIGR03399">
    <property type="entry name" value="RNA_3prim_cycl"/>
    <property type="match status" value="1"/>
</dbReference>
<evidence type="ECO:0000313" key="9">
    <source>
        <dbReference type="EMBL" id="SEF86123.1"/>
    </source>
</evidence>
<accession>A0A1H5VFS9</accession>
<feature type="active site" description="Tele-AMP-histidine intermediate" evidence="5">
    <location>
        <position position="311"/>
    </location>
</feature>
<dbReference type="Proteomes" id="UP000236751">
    <property type="component" value="Unassembled WGS sequence"/>
</dbReference>
<feature type="binding site" evidence="5">
    <location>
        <position position="100"/>
    </location>
    <ligand>
        <name>ATP</name>
        <dbReference type="ChEBI" id="CHEBI:30616"/>
    </ligand>
</feature>
<evidence type="ECO:0000259" key="8">
    <source>
        <dbReference type="Pfam" id="PF05189"/>
    </source>
</evidence>
<keyword evidence="5" id="KW-0067">ATP-binding</keyword>
<evidence type="ECO:0000256" key="2">
    <source>
        <dbReference type="ARBA" id="ARBA00022598"/>
    </source>
</evidence>
<dbReference type="PROSITE" id="PS01287">
    <property type="entry name" value="RTC"/>
    <property type="match status" value="1"/>
</dbReference>
<keyword evidence="3 5" id="KW-0547">Nucleotide-binding</keyword>
<feature type="domain" description="RNA 3'-terminal phosphate cyclase insert" evidence="8">
    <location>
        <begin position="185"/>
        <end position="276"/>
    </location>
</feature>
<organism evidence="9 10">
    <name type="scientific">Nitrosospira multiformis (strain ATCC 25196 / NCIMB 11849 / C 71)</name>
    <dbReference type="NCBI Taxonomy" id="323848"/>
    <lineage>
        <taxon>Bacteria</taxon>
        <taxon>Pseudomonadati</taxon>
        <taxon>Pseudomonadota</taxon>
        <taxon>Betaproteobacteria</taxon>
        <taxon>Nitrosomonadales</taxon>
        <taxon>Nitrosomonadaceae</taxon>
        <taxon>Nitrosospira</taxon>
    </lineage>
</organism>
<keyword evidence="5" id="KW-0963">Cytoplasm</keyword>
<protein>
    <recommendedName>
        <fullName evidence="5 6">RNA 3'-terminal phosphate cyclase</fullName>
        <shortName evidence="5">RNA cyclase</shortName>
        <shortName evidence="5">RNA-3'-phosphate cyclase</shortName>
        <ecNumber evidence="5 6">6.5.1.4</ecNumber>
    </recommendedName>
</protein>
<comment type="similarity">
    <text evidence="1 5">Belongs to the RNA 3'-terminal cyclase family. Type 1 subfamily.</text>
</comment>
<dbReference type="InterPro" id="IPR017770">
    <property type="entry name" value="RNA3'_term_phos_cyc_type_1"/>
</dbReference>
<evidence type="ECO:0000256" key="6">
    <source>
        <dbReference type="NCBIfam" id="TIGR03399"/>
    </source>
</evidence>
<dbReference type="InterPro" id="IPR037136">
    <property type="entry name" value="RNA3'_phos_cyclase_dom_sf"/>
</dbReference>
<dbReference type="Gene3D" id="3.65.10.20">
    <property type="entry name" value="RNA 3'-terminal phosphate cyclase domain"/>
    <property type="match status" value="1"/>
</dbReference>
<dbReference type="KEGG" id="nmu:Nmul_A2158"/>
<dbReference type="GO" id="GO:0003963">
    <property type="term" value="F:RNA-3'-phosphate cyclase activity"/>
    <property type="evidence" value="ECO:0007669"/>
    <property type="project" value="UniProtKB-UniRule"/>
</dbReference>
<dbReference type="OrthoDB" id="9789235at2"/>
<dbReference type="GO" id="GO:0006396">
    <property type="term" value="P:RNA processing"/>
    <property type="evidence" value="ECO:0007669"/>
    <property type="project" value="UniProtKB-UniRule"/>
</dbReference>
<dbReference type="HAMAP" id="MF_00200">
    <property type="entry name" value="RTC"/>
    <property type="match status" value="1"/>
</dbReference>
<comment type="catalytic activity">
    <reaction evidence="4 5">
        <text>a 3'-end 3'-phospho-ribonucleotide-RNA + ATP = a 3'-end 2',3'-cyclophospho-ribonucleotide-RNA + AMP + diphosphate</text>
        <dbReference type="Rhea" id="RHEA:23976"/>
        <dbReference type="Rhea" id="RHEA-COMP:10463"/>
        <dbReference type="Rhea" id="RHEA-COMP:10464"/>
        <dbReference type="ChEBI" id="CHEBI:30616"/>
        <dbReference type="ChEBI" id="CHEBI:33019"/>
        <dbReference type="ChEBI" id="CHEBI:83062"/>
        <dbReference type="ChEBI" id="CHEBI:83064"/>
        <dbReference type="ChEBI" id="CHEBI:456215"/>
        <dbReference type="EC" id="6.5.1.4"/>
    </reaction>
</comment>
<gene>
    <name evidence="5" type="primary">rtcA</name>
    <name evidence="9" type="ORF">SAMN05216403_11219</name>
</gene>
<dbReference type="SUPFAM" id="SSF55205">
    <property type="entry name" value="EPT/RTPC-like"/>
    <property type="match status" value="1"/>
</dbReference>
<dbReference type="EMBL" id="FNVK01000012">
    <property type="protein sequence ID" value="SEF86123.1"/>
    <property type="molecule type" value="Genomic_DNA"/>
</dbReference>
<dbReference type="GO" id="GO:0005524">
    <property type="term" value="F:ATP binding"/>
    <property type="evidence" value="ECO:0007669"/>
    <property type="project" value="UniProtKB-KW"/>
</dbReference>
<dbReference type="GO" id="GO:0005737">
    <property type="term" value="C:cytoplasm"/>
    <property type="evidence" value="ECO:0007669"/>
    <property type="project" value="UniProtKB-SubCell"/>
</dbReference>
<proteinExistence type="inferred from homology"/>
<dbReference type="Pfam" id="PF05189">
    <property type="entry name" value="RTC_insert"/>
    <property type="match status" value="1"/>
</dbReference>
<evidence type="ECO:0000256" key="5">
    <source>
        <dbReference type="HAMAP-Rule" id="MF_00200"/>
    </source>
</evidence>
<dbReference type="EC" id="6.5.1.4" evidence="5 6"/>
<dbReference type="SUPFAM" id="SSF52913">
    <property type="entry name" value="RNA 3'-terminal phosphate cyclase, RPTC, insert domain"/>
    <property type="match status" value="1"/>
</dbReference>
<evidence type="ECO:0000256" key="3">
    <source>
        <dbReference type="ARBA" id="ARBA00022741"/>
    </source>
</evidence>
<dbReference type="InterPro" id="IPR036553">
    <property type="entry name" value="RPTC_insert"/>
</dbReference>
<evidence type="ECO:0000256" key="1">
    <source>
        <dbReference type="ARBA" id="ARBA00009206"/>
    </source>
</evidence>
<dbReference type="AlphaFoldDB" id="A0A1H5VFS9"/>
<evidence type="ECO:0000313" key="10">
    <source>
        <dbReference type="Proteomes" id="UP000236751"/>
    </source>
</evidence>
<evidence type="ECO:0000256" key="4">
    <source>
        <dbReference type="ARBA" id="ARBA00024481"/>
    </source>
</evidence>
<dbReference type="InterPro" id="IPR013792">
    <property type="entry name" value="RNA3'P_cycl/enolpyr_Trfase_a/b"/>
</dbReference>
<dbReference type="RefSeq" id="WP_011381460.1">
    <property type="nucleotide sequence ID" value="NC_007614.1"/>
</dbReference>
<dbReference type="PANTHER" id="PTHR11096:SF0">
    <property type="entry name" value="RNA 3'-TERMINAL PHOSPHATE CYCLASE"/>
    <property type="match status" value="1"/>
</dbReference>
<dbReference type="PANTHER" id="PTHR11096">
    <property type="entry name" value="RNA 3' TERMINAL PHOSPHATE CYCLASE"/>
    <property type="match status" value="1"/>
</dbReference>
<feature type="domain" description="RNA 3'-terminal phosphate cyclase" evidence="7">
    <location>
        <begin position="8"/>
        <end position="329"/>
    </location>
</feature>
<comment type="function">
    <text evidence="5">Catalyzes the conversion of 3'-phosphate to a 2',3'-cyclic phosphodiester at the end of RNA. The mechanism of action of the enzyme occurs in 3 steps: (A) adenylation of the enzyme by ATP; (B) transfer of adenylate to an RNA-N3'P to produce RNA-N3'PP5'A; (C) and attack of the adjacent 2'-hydroxyl on the 3'-phosphorus in the diester linkage to produce the cyclic end product. The biological role of this enzyme is unknown but it is likely to function in some aspects of cellular RNA processing.</text>
</comment>
<dbReference type="Gene3D" id="3.30.360.20">
    <property type="entry name" value="RNA 3'-terminal phosphate cyclase, insert domain"/>
    <property type="match status" value="1"/>
</dbReference>
<sequence length="353" mass="37750">MQEIDGSYGEGGGQLLRTSVALAAITGQSVRVYNIRAKRSNPGLAPQHLTAVKAVAALCRARTEGMEVKSQEIIFRPGPLRGGEYDFPIGTAGSVTLVLQAALPVALACGEKVRMNISGGTDVRAAPPLDYFRYVLLPLVYSMGARAKIEVLLRGYYPRGGGKVVVDVEPCLPLRPVLLNASEGLEGITGFVHISNLPKHIIHRMANGALAELSTFPTPAVGLEVFGKDDAIGEGGAVLLTAHKEHSRLGASAVAERGVPAERLGAEAGRCLREEILSGATLDIHAADQVLIYLALASGVSCFLTRELSSHAATTIWLLEQFLPVRFQVTQEAHLIRVRAKPEFNGMSSFLWR</sequence>
<dbReference type="InterPro" id="IPR020719">
    <property type="entry name" value="RNA3'_term_phos_cycl-like_CS"/>
</dbReference>
<name>A0A1H5VFS9_NITMU</name>
<dbReference type="PIRSF" id="PIRSF005378">
    <property type="entry name" value="RNA3'_term_phos_cycl_euk"/>
    <property type="match status" value="1"/>
</dbReference>
<dbReference type="InterPro" id="IPR000228">
    <property type="entry name" value="RNA3'_term_phos_cyc"/>
</dbReference>
<dbReference type="Pfam" id="PF01137">
    <property type="entry name" value="RTC"/>
    <property type="match status" value="1"/>
</dbReference>
<dbReference type="InterPro" id="IPR013791">
    <property type="entry name" value="RNA3'-term_phos_cycl_insert"/>
</dbReference>
<evidence type="ECO:0000259" key="7">
    <source>
        <dbReference type="Pfam" id="PF01137"/>
    </source>
</evidence>
<dbReference type="SMR" id="A0A1H5VFS9"/>
<feature type="binding site" evidence="5">
    <location>
        <begin position="285"/>
        <end position="289"/>
    </location>
    <ligand>
        <name>ATP</name>
        <dbReference type="ChEBI" id="CHEBI:30616"/>
    </ligand>
</feature>